<sequence>IKELDHKISSYFNSLLQDYETSIKTMNDEELHTVLDIMKIIGNDENQFLQMVKMFMQKKVSCGIPNDSTTTNWTYSDMIRKLNAHLATMVDEIDREGVINGRTKTNDMERERFFGLLKDKLEFFKRLSQLNEHINTKIFSNCSEKLEKHVQSLMTKIKDKSEWKNTDCEQINLCYNCFTSMHKNGILSNIVKNHAEIIEDIVNKKIDQLEKEASSNLNADKVMPVLIAMKLISVYIFSFKEIVNKRIDQLLGAYKRKDTGINIPTLALKLEKDPDGIGKMIVAEHNAFKGYNVSLFNAKTRSHGIDYILERMETKGDKKDASKLKKKYDEFDSLYRELIKQNLTEDKQNMIILVNNTKLITRGIEQKPDDVNWNATIRNKIPELMAHIFALWTLQNAQFYFDAKGADNQDSYLLQPHAAQVISIFRMLGVDEKKSGPINNLVQIGTGEGKSVTLAIASSVLAFEYLSCRDFKSFEPLFTALGVIDHIHYGTFNKLCERIINEGGDVRKL</sequence>
<name>X6L7W5_RETFI</name>
<comment type="caution">
    <text evidence="1">The sequence shown here is derived from an EMBL/GenBank/DDBJ whole genome shotgun (WGS) entry which is preliminary data.</text>
</comment>
<feature type="non-terminal residue" evidence="1">
    <location>
        <position position="1"/>
    </location>
</feature>
<dbReference type="Gene3D" id="3.40.50.300">
    <property type="entry name" value="P-loop containing nucleotide triphosphate hydrolases"/>
    <property type="match status" value="1"/>
</dbReference>
<evidence type="ECO:0000313" key="2">
    <source>
        <dbReference type="Proteomes" id="UP000023152"/>
    </source>
</evidence>
<gene>
    <name evidence="1" type="ORF">RFI_40415</name>
</gene>
<accession>X6L7W5</accession>
<dbReference type="Proteomes" id="UP000023152">
    <property type="component" value="Unassembled WGS sequence"/>
</dbReference>
<dbReference type="EMBL" id="ASPP01050743">
    <property type="protein sequence ID" value="ETN97116.1"/>
    <property type="molecule type" value="Genomic_DNA"/>
</dbReference>
<feature type="non-terminal residue" evidence="1">
    <location>
        <position position="509"/>
    </location>
</feature>
<protein>
    <recommendedName>
        <fullName evidence="3">SecA DEAD-like N-terminal domain-containing protein</fullName>
    </recommendedName>
</protein>
<evidence type="ECO:0000313" key="1">
    <source>
        <dbReference type="EMBL" id="ETN97116.1"/>
    </source>
</evidence>
<dbReference type="AlphaFoldDB" id="X6L7W5"/>
<dbReference type="OrthoDB" id="7614088at2759"/>
<keyword evidence="2" id="KW-1185">Reference proteome</keyword>
<dbReference type="InterPro" id="IPR027417">
    <property type="entry name" value="P-loop_NTPase"/>
</dbReference>
<proteinExistence type="predicted"/>
<evidence type="ECO:0008006" key="3">
    <source>
        <dbReference type="Google" id="ProtNLM"/>
    </source>
</evidence>
<dbReference type="SUPFAM" id="SSF52540">
    <property type="entry name" value="P-loop containing nucleoside triphosphate hydrolases"/>
    <property type="match status" value="1"/>
</dbReference>
<reference evidence="1 2" key="1">
    <citation type="journal article" date="2013" name="Curr. Biol.">
        <title>The Genome of the Foraminiferan Reticulomyxa filosa.</title>
        <authorList>
            <person name="Glockner G."/>
            <person name="Hulsmann N."/>
            <person name="Schleicher M."/>
            <person name="Noegel A.A."/>
            <person name="Eichinger L."/>
            <person name="Gallinger C."/>
            <person name="Pawlowski J."/>
            <person name="Sierra R."/>
            <person name="Euteneuer U."/>
            <person name="Pillet L."/>
            <person name="Moustafa A."/>
            <person name="Platzer M."/>
            <person name="Groth M."/>
            <person name="Szafranski K."/>
            <person name="Schliwa M."/>
        </authorList>
    </citation>
    <scope>NUCLEOTIDE SEQUENCE [LARGE SCALE GENOMIC DNA]</scope>
</reference>
<organism evidence="1 2">
    <name type="scientific">Reticulomyxa filosa</name>
    <dbReference type="NCBI Taxonomy" id="46433"/>
    <lineage>
        <taxon>Eukaryota</taxon>
        <taxon>Sar</taxon>
        <taxon>Rhizaria</taxon>
        <taxon>Retaria</taxon>
        <taxon>Foraminifera</taxon>
        <taxon>Monothalamids</taxon>
        <taxon>Reticulomyxidae</taxon>
        <taxon>Reticulomyxa</taxon>
    </lineage>
</organism>